<evidence type="ECO:0000256" key="10">
    <source>
        <dbReference type="ARBA" id="ARBA00022605"/>
    </source>
</evidence>
<keyword evidence="9" id="KW-0963">Cytoplasm</keyword>
<dbReference type="EMBL" id="CAEZSJ010000126">
    <property type="protein sequence ID" value="CAB4544304.1"/>
    <property type="molecule type" value="Genomic_DNA"/>
</dbReference>
<dbReference type="EC" id="4.2.3.4" evidence="7"/>
<evidence type="ECO:0000256" key="15">
    <source>
        <dbReference type="ARBA" id="ARBA00023141"/>
    </source>
</evidence>
<dbReference type="Pfam" id="PF01761">
    <property type="entry name" value="DHQ_synthase"/>
    <property type="match status" value="1"/>
</dbReference>
<keyword evidence="10" id="KW-0028">Amino-acid biosynthesis</keyword>
<dbReference type="InterPro" id="IPR050071">
    <property type="entry name" value="Dehydroquinate_synthase"/>
</dbReference>
<dbReference type="SUPFAM" id="SSF56796">
    <property type="entry name" value="Dehydroquinate synthase-like"/>
    <property type="match status" value="1"/>
</dbReference>
<dbReference type="Gene3D" id="3.40.50.1970">
    <property type="match status" value="1"/>
</dbReference>
<evidence type="ECO:0000256" key="7">
    <source>
        <dbReference type="ARBA" id="ARBA00013031"/>
    </source>
</evidence>
<evidence type="ECO:0000256" key="6">
    <source>
        <dbReference type="ARBA" id="ARBA00005412"/>
    </source>
</evidence>
<feature type="domain" description="3-dehydroquinate synthase N-terminal" evidence="18">
    <location>
        <begin position="59"/>
        <end position="171"/>
    </location>
</feature>
<evidence type="ECO:0000256" key="8">
    <source>
        <dbReference type="ARBA" id="ARBA00017684"/>
    </source>
</evidence>
<dbReference type="HAMAP" id="MF_00110">
    <property type="entry name" value="DHQ_synthase"/>
    <property type="match status" value="1"/>
</dbReference>
<dbReference type="GO" id="GO:0000166">
    <property type="term" value="F:nucleotide binding"/>
    <property type="evidence" value="ECO:0007669"/>
    <property type="project" value="UniProtKB-KW"/>
</dbReference>
<sequence>MNSIRVRAESEYLVHLDKSWRAAVGEIVDKHNKTMLIIPKELGERFQVNSLLSSNIALIEVPSGEAAKSPEFLLKMWEACGEFGLTRSDCIIGIGGGSTTDLAGFVAASWLRGIAWHAIPTSLAGMVDAAIGGKTGINSAHGKNLIGAFHSPASVIIDFDFLETLSVRDFNAGMAEIIKAGFISDPQILDLARDARSNIGDLILRSVSVKAEVVSADFRESRLREILNYGHTLGHAVEKLEDYKLRHGEAVSIGLVFAAELSNVVGKLSPTVVDLHRELLQKYELPITYTRSALPELLGLMAGDKKSRGSELRFIGLEGIGKPIWLEEVTRDQIATAYERISI</sequence>
<evidence type="ECO:0000256" key="4">
    <source>
        <dbReference type="ARBA" id="ARBA00004496"/>
    </source>
</evidence>
<evidence type="ECO:0000256" key="16">
    <source>
        <dbReference type="ARBA" id="ARBA00023239"/>
    </source>
</evidence>
<gene>
    <name evidence="20" type="ORF">UFOPK1425_00732</name>
</gene>
<dbReference type="GO" id="GO:0005737">
    <property type="term" value="C:cytoplasm"/>
    <property type="evidence" value="ECO:0007669"/>
    <property type="project" value="UniProtKB-SubCell"/>
</dbReference>
<comment type="catalytic activity">
    <reaction evidence="1">
        <text>7-phospho-2-dehydro-3-deoxy-D-arabino-heptonate = 3-dehydroquinate + phosphate</text>
        <dbReference type="Rhea" id="RHEA:21968"/>
        <dbReference type="ChEBI" id="CHEBI:32364"/>
        <dbReference type="ChEBI" id="CHEBI:43474"/>
        <dbReference type="ChEBI" id="CHEBI:58394"/>
        <dbReference type="EC" id="4.2.3.4"/>
    </reaction>
</comment>
<evidence type="ECO:0000313" key="20">
    <source>
        <dbReference type="EMBL" id="CAB4544304.1"/>
    </source>
</evidence>
<evidence type="ECO:0000259" key="19">
    <source>
        <dbReference type="Pfam" id="PF24621"/>
    </source>
</evidence>
<dbReference type="AlphaFoldDB" id="A0A6J6BZJ9"/>
<evidence type="ECO:0000256" key="14">
    <source>
        <dbReference type="ARBA" id="ARBA00023027"/>
    </source>
</evidence>
<keyword evidence="11" id="KW-0479">Metal-binding</keyword>
<evidence type="ECO:0000256" key="9">
    <source>
        <dbReference type="ARBA" id="ARBA00022490"/>
    </source>
</evidence>
<feature type="domain" description="3-dehydroquinate synthase C-terminal" evidence="19">
    <location>
        <begin position="173"/>
        <end position="307"/>
    </location>
</feature>
<keyword evidence="17" id="KW-0170">Cobalt</keyword>
<evidence type="ECO:0000256" key="3">
    <source>
        <dbReference type="ARBA" id="ARBA00001941"/>
    </source>
</evidence>
<protein>
    <recommendedName>
        <fullName evidence="8">3-dehydroquinate synthase</fullName>
        <ecNumber evidence="7">4.2.3.4</ecNumber>
    </recommendedName>
</protein>
<reference evidence="20" key="1">
    <citation type="submission" date="2020-05" db="EMBL/GenBank/DDBJ databases">
        <authorList>
            <person name="Chiriac C."/>
            <person name="Salcher M."/>
            <person name="Ghai R."/>
            <person name="Kavagutti S V."/>
        </authorList>
    </citation>
    <scope>NUCLEOTIDE SEQUENCE</scope>
</reference>
<dbReference type="GO" id="GO:0008652">
    <property type="term" value="P:amino acid biosynthetic process"/>
    <property type="evidence" value="ECO:0007669"/>
    <property type="project" value="UniProtKB-KW"/>
</dbReference>
<accession>A0A6J6BZJ9</accession>
<dbReference type="InterPro" id="IPR030960">
    <property type="entry name" value="DHQS/DOIS_N"/>
</dbReference>
<dbReference type="NCBIfam" id="TIGR01357">
    <property type="entry name" value="aroB"/>
    <property type="match status" value="1"/>
</dbReference>
<dbReference type="GO" id="GO:0009073">
    <property type="term" value="P:aromatic amino acid family biosynthetic process"/>
    <property type="evidence" value="ECO:0007669"/>
    <property type="project" value="UniProtKB-KW"/>
</dbReference>
<evidence type="ECO:0000256" key="5">
    <source>
        <dbReference type="ARBA" id="ARBA00004661"/>
    </source>
</evidence>
<organism evidence="20">
    <name type="scientific">freshwater metagenome</name>
    <dbReference type="NCBI Taxonomy" id="449393"/>
    <lineage>
        <taxon>unclassified sequences</taxon>
        <taxon>metagenomes</taxon>
        <taxon>ecological metagenomes</taxon>
    </lineage>
</organism>
<dbReference type="InterPro" id="IPR016037">
    <property type="entry name" value="DHQ_synth_AroB"/>
</dbReference>
<dbReference type="CDD" id="cd08195">
    <property type="entry name" value="DHQS"/>
    <property type="match status" value="1"/>
</dbReference>
<dbReference type="PANTHER" id="PTHR43622">
    <property type="entry name" value="3-DEHYDROQUINATE SYNTHASE"/>
    <property type="match status" value="1"/>
</dbReference>
<dbReference type="InterPro" id="IPR030963">
    <property type="entry name" value="DHQ_synth_fam"/>
</dbReference>
<dbReference type="PIRSF" id="PIRSF001455">
    <property type="entry name" value="DHQ_synth"/>
    <property type="match status" value="1"/>
</dbReference>
<name>A0A6J6BZJ9_9ZZZZ</name>
<dbReference type="GO" id="GO:0003856">
    <property type="term" value="F:3-dehydroquinate synthase activity"/>
    <property type="evidence" value="ECO:0007669"/>
    <property type="project" value="UniProtKB-EC"/>
</dbReference>
<dbReference type="Pfam" id="PF24621">
    <property type="entry name" value="DHQS_C"/>
    <property type="match status" value="1"/>
</dbReference>
<keyword evidence="15" id="KW-0057">Aromatic amino acid biosynthesis</keyword>
<dbReference type="PANTHER" id="PTHR43622:SF7">
    <property type="entry name" value="3-DEHYDROQUINATE SYNTHASE, CHLOROPLASTIC"/>
    <property type="match status" value="1"/>
</dbReference>
<comment type="cofactor">
    <cofactor evidence="3">
        <name>Co(2+)</name>
        <dbReference type="ChEBI" id="CHEBI:48828"/>
    </cofactor>
</comment>
<keyword evidence="13" id="KW-0862">Zinc</keyword>
<keyword evidence="16" id="KW-0456">Lyase</keyword>
<keyword evidence="14" id="KW-0520">NAD</keyword>
<evidence type="ECO:0000256" key="17">
    <source>
        <dbReference type="ARBA" id="ARBA00023285"/>
    </source>
</evidence>
<evidence type="ECO:0000256" key="1">
    <source>
        <dbReference type="ARBA" id="ARBA00001393"/>
    </source>
</evidence>
<evidence type="ECO:0000256" key="13">
    <source>
        <dbReference type="ARBA" id="ARBA00022833"/>
    </source>
</evidence>
<comment type="similarity">
    <text evidence="6">Belongs to the sugar phosphate cyclases superfamily. Dehydroquinate synthase family.</text>
</comment>
<evidence type="ECO:0000256" key="12">
    <source>
        <dbReference type="ARBA" id="ARBA00022741"/>
    </source>
</evidence>
<evidence type="ECO:0000259" key="18">
    <source>
        <dbReference type="Pfam" id="PF01761"/>
    </source>
</evidence>
<evidence type="ECO:0000256" key="2">
    <source>
        <dbReference type="ARBA" id="ARBA00001911"/>
    </source>
</evidence>
<dbReference type="GO" id="GO:0046872">
    <property type="term" value="F:metal ion binding"/>
    <property type="evidence" value="ECO:0007669"/>
    <property type="project" value="UniProtKB-KW"/>
</dbReference>
<comment type="cofactor">
    <cofactor evidence="2">
        <name>NAD(+)</name>
        <dbReference type="ChEBI" id="CHEBI:57540"/>
    </cofactor>
</comment>
<evidence type="ECO:0000256" key="11">
    <source>
        <dbReference type="ARBA" id="ARBA00022723"/>
    </source>
</evidence>
<dbReference type="Gene3D" id="1.20.1090.10">
    <property type="entry name" value="Dehydroquinate synthase-like - alpha domain"/>
    <property type="match status" value="1"/>
</dbReference>
<proteinExistence type="inferred from homology"/>
<comment type="subcellular location">
    <subcellularLocation>
        <location evidence="4">Cytoplasm</location>
    </subcellularLocation>
</comment>
<keyword evidence="12" id="KW-0547">Nucleotide-binding</keyword>
<dbReference type="InterPro" id="IPR056179">
    <property type="entry name" value="DHQS_C"/>
</dbReference>
<comment type="pathway">
    <text evidence="5">Metabolic intermediate biosynthesis; chorismate biosynthesis; chorismate from D-erythrose 4-phosphate and phosphoenolpyruvate: step 2/7.</text>
</comment>